<dbReference type="Proteomes" id="UP001567537">
    <property type="component" value="Unassembled WGS sequence"/>
</dbReference>
<evidence type="ECO:0000313" key="2">
    <source>
        <dbReference type="Proteomes" id="UP001567537"/>
    </source>
</evidence>
<protein>
    <submittedName>
        <fullName evidence="1">Uncharacterized protein</fullName>
    </submittedName>
</protein>
<accession>A0ABV4J403</accession>
<sequence length="47" mass="5072">MPAPEAGHVWGGVRRDVQVPGNARGSSATVVDALDARAREVDRWMAR</sequence>
<keyword evidence="2" id="KW-1185">Reference proteome</keyword>
<comment type="caution">
    <text evidence="1">The sequence shown here is derived from an EMBL/GenBank/DDBJ whole genome shotgun (WGS) entry which is preliminary data.</text>
</comment>
<dbReference type="RefSeq" id="WP_371241336.1">
    <property type="nucleotide sequence ID" value="NZ_JAHWZY010000028.1"/>
</dbReference>
<organism evidence="1 2">
    <name type="scientific">Streptomyces pimonensis</name>
    <dbReference type="NCBI Taxonomy" id="2860288"/>
    <lineage>
        <taxon>Bacteria</taxon>
        <taxon>Bacillati</taxon>
        <taxon>Actinomycetota</taxon>
        <taxon>Actinomycetes</taxon>
        <taxon>Kitasatosporales</taxon>
        <taxon>Streptomycetaceae</taxon>
        <taxon>Streptomyces</taxon>
    </lineage>
</organism>
<dbReference type="EMBL" id="JAHWZY010000028">
    <property type="protein sequence ID" value="MEZ3181609.1"/>
    <property type="molecule type" value="Genomic_DNA"/>
</dbReference>
<proteinExistence type="predicted"/>
<reference evidence="1 2" key="1">
    <citation type="journal article" date="2021" name="Res Sq">
        <title>Streptomyces Pimoensis sp. nov., Isolated From the Taklimakan Desert in Xinjiang, China.</title>
        <authorList>
            <person name="Zhang P."/>
            <person name="Luo X."/>
            <person name="Luo X."/>
            <person name="Liu Z."/>
            <person name="Xia Z."/>
            <person name="Wan C."/>
            <person name="zhang L."/>
        </authorList>
    </citation>
    <scope>NUCLEOTIDE SEQUENCE [LARGE SCALE GENOMIC DNA]</scope>
    <source>
        <strain evidence="1 2">TRM75549</strain>
    </source>
</reference>
<evidence type="ECO:0000313" key="1">
    <source>
        <dbReference type="EMBL" id="MEZ3181609.1"/>
    </source>
</evidence>
<name>A0ABV4J403_9ACTN</name>
<gene>
    <name evidence="1" type="ORF">KYY02_23835</name>
</gene>